<name>E2ZNU8_9FIRM</name>
<evidence type="ECO:0000313" key="5">
    <source>
        <dbReference type="Proteomes" id="UP000006028"/>
    </source>
</evidence>
<dbReference type="BioCyc" id="FCF748224-HMP:GTSS-2351-MONOMER"/>
<organism evidence="4 5">
    <name type="scientific">Faecalibacterium cf. prausnitzii KLE1255</name>
    <dbReference type="NCBI Taxonomy" id="748224"/>
    <lineage>
        <taxon>Bacteria</taxon>
        <taxon>Bacillati</taxon>
        <taxon>Bacillota</taxon>
        <taxon>Clostridia</taxon>
        <taxon>Eubacteriales</taxon>
        <taxon>Oscillospiraceae</taxon>
        <taxon>Faecalibacterium</taxon>
    </lineage>
</organism>
<evidence type="ECO:0000259" key="3">
    <source>
        <dbReference type="PROSITE" id="PS50943"/>
    </source>
</evidence>
<dbReference type="eggNOG" id="COG1396">
    <property type="taxonomic scope" value="Bacteria"/>
</dbReference>
<evidence type="ECO:0000256" key="2">
    <source>
        <dbReference type="SAM" id="MobiDB-lite"/>
    </source>
</evidence>
<accession>E2ZNU8</accession>
<dbReference type="EMBL" id="AECU01000248">
    <property type="protein sequence ID" value="EFQ05191.1"/>
    <property type="molecule type" value="Genomic_DNA"/>
</dbReference>
<dbReference type="SMART" id="SM00530">
    <property type="entry name" value="HTH_XRE"/>
    <property type="match status" value="1"/>
</dbReference>
<dbReference type="InterPro" id="IPR010982">
    <property type="entry name" value="Lambda_DNA-bd_dom_sf"/>
</dbReference>
<evidence type="ECO:0000313" key="4">
    <source>
        <dbReference type="EMBL" id="EFQ05191.1"/>
    </source>
</evidence>
<dbReference type="STRING" id="748224.HMPREF9436_03379"/>
<dbReference type="AlphaFoldDB" id="E2ZNU8"/>
<proteinExistence type="predicted"/>
<dbReference type="Pfam" id="PF01381">
    <property type="entry name" value="HTH_3"/>
    <property type="match status" value="1"/>
</dbReference>
<reference evidence="4 5" key="1">
    <citation type="submission" date="2010-08" db="EMBL/GenBank/DDBJ databases">
        <authorList>
            <person name="Weinstock G."/>
            <person name="Sodergren E."/>
            <person name="Clifton S."/>
            <person name="Fulton L."/>
            <person name="Fulton B."/>
            <person name="Courtney L."/>
            <person name="Fronick C."/>
            <person name="Harrison M."/>
            <person name="Strong C."/>
            <person name="Farmer C."/>
            <person name="Delahaunty K."/>
            <person name="Markovic C."/>
            <person name="Hall O."/>
            <person name="Minx P."/>
            <person name="Tomlinson C."/>
            <person name="Mitreva M."/>
            <person name="Hou S."/>
            <person name="Chen J."/>
            <person name="Wollam A."/>
            <person name="Pepin K.H."/>
            <person name="Johnson M."/>
            <person name="Bhonagiri V."/>
            <person name="Zhang X."/>
            <person name="Suruliraj S."/>
            <person name="Warren W."/>
            <person name="Chinwalla A."/>
            <person name="Mardis E.R."/>
            <person name="Wilson R.K."/>
        </authorList>
    </citation>
    <scope>NUCLEOTIDE SEQUENCE [LARGE SCALE GENOMIC DNA]</scope>
    <source>
        <strain evidence="4 5">KLE1255</strain>
    </source>
</reference>
<dbReference type="PROSITE" id="PS50943">
    <property type="entry name" value="HTH_CROC1"/>
    <property type="match status" value="1"/>
</dbReference>
<feature type="region of interest" description="Disordered" evidence="2">
    <location>
        <begin position="126"/>
        <end position="148"/>
    </location>
</feature>
<dbReference type="PANTHER" id="PTHR46558">
    <property type="entry name" value="TRACRIPTIONAL REGULATORY PROTEIN-RELATED-RELATED"/>
    <property type="match status" value="1"/>
</dbReference>
<evidence type="ECO:0000256" key="1">
    <source>
        <dbReference type="ARBA" id="ARBA00023125"/>
    </source>
</evidence>
<protein>
    <submittedName>
        <fullName evidence="4">DNA-binding helix-turn-helix protein</fullName>
    </submittedName>
</protein>
<dbReference type="HOGENOM" id="CLU_1756083_0_0_9"/>
<sequence length="148" mass="16320">MKMSHRTTLSDLIAAIAKNMTTAELAKAVVNIQIQQMIHDTRMAKGWTQKDLADKMRVKQSLVSRWESGDCNYTIDTLIDIADALGLSVQCPLKPDERIMSTEPENVKSDAANNTAFKTPDFSSSRLIRFPETPKKPTGGAHNGCKAV</sequence>
<dbReference type="PANTHER" id="PTHR46558:SF4">
    <property type="entry name" value="DNA-BIDING PHAGE PROTEIN"/>
    <property type="match status" value="1"/>
</dbReference>
<dbReference type="GO" id="GO:0003677">
    <property type="term" value="F:DNA binding"/>
    <property type="evidence" value="ECO:0007669"/>
    <property type="project" value="UniProtKB-KW"/>
</dbReference>
<keyword evidence="1 4" id="KW-0238">DNA-binding</keyword>
<dbReference type="CDD" id="cd00093">
    <property type="entry name" value="HTH_XRE"/>
    <property type="match status" value="1"/>
</dbReference>
<dbReference type="InterPro" id="IPR001387">
    <property type="entry name" value="Cro/C1-type_HTH"/>
</dbReference>
<dbReference type="Proteomes" id="UP000006028">
    <property type="component" value="Unassembled WGS sequence"/>
</dbReference>
<gene>
    <name evidence="4" type="ORF">HMPREF9436_03379</name>
</gene>
<feature type="domain" description="HTH cro/C1-type" evidence="3">
    <location>
        <begin position="38"/>
        <end position="89"/>
    </location>
</feature>
<dbReference type="SUPFAM" id="SSF47413">
    <property type="entry name" value="lambda repressor-like DNA-binding domains"/>
    <property type="match status" value="1"/>
</dbReference>
<comment type="caution">
    <text evidence="4">The sequence shown here is derived from an EMBL/GenBank/DDBJ whole genome shotgun (WGS) entry which is preliminary data.</text>
</comment>
<dbReference type="Gene3D" id="1.10.260.40">
    <property type="entry name" value="lambda repressor-like DNA-binding domains"/>
    <property type="match status" value="1"/>
</dbReference>